<evidence type="ECO:0000256" key="4">
    <source>
        <dbReference type="ARBA" id="ARBA00030474"/>
    </source>
</evidence>
<name>A0A848LWZ9_9BACT</name>
<evidence type="ECO:0000313" key="7">
    <source>
        <dbReference type="EMBL" id="NMO22130.1"/>
    </source>
</evidence>
<dbReference type="PROSITE" id="PS50007">
    <property type="entry name" value="PIPLC_X_DOMAIN"/>
    <property type="match status" value="1"/>
</dbReference>
<reference evidence="7 8" key="1">
    <citation type="submission" date="2020-04" db="EMBL/GenBank/DDBJ databases">
        <title>Draft genome of Pyxidicoccus fallax type strain.</title>
        <authorList>
            <person name="Whitworth D.E."/>
        </authorList>
    </citation>
    <scope>NUCLEOTIDE SEQUENCE [LARGE SCALE GENOMIC DNA]</scope>
    <source>
        <strain evidence="7 8">DSM 14698</strain>
    </source>
</reference>
<dbReference type="GO" id="GO:0004436">
    <property type="term" value="F:phosphatidylinositol diacylglycerol-lyase activity"/>
    <property type="evidence" value="ECO:0007669"/>
    <property type="project" value="UniProtKB-EC"/>
</dbReference>
<feature type="domain" description="Phosphatidylinositol-specific phospholipase C X" evidence="6">
    <location>
        <begin position="179"/>
        <end position="319"/>
    </location>
</feature>
<dbReference type="PANTHER" id="PTHR13593">
    <property type="match status" value="1"/>
</dbReference>
<comment type="caution">
    <text evidence="7">The sequence shown here is derived from an EMBL/GenBank/DDBJ whole genome shotgun (WGS) entry which is preliminary data.</text>
</comment>
<protein>
    <recommendedName>
        <fullName evidence="3">1-phosphatidylinositol phosphodiesterase</fullName>
        <ecNumber evidence="2">4.6.1.13</ecNumber>
    </recommendedName>
    <alternativeName>
        <fullName evidence="4">Phosphatidylinositol diacylglycerol-lyase</fullName>
    </alternativeName>
    <alternativeName>
        <fullName evidence="5">Phosphatidylinositol-specific phospholipase C</fullName>
    </alternativeName>
</protein>
<gene>
    <name evidence="7" type="ORF">HG543_45825</name>
</gene>
<evidence type="ECO:0000259" key="6">
    <source>
        <dbReference type="SMART" id="SM00148"/>
    </source>
</evidence>
<evidence type="ECO:0000256" key="3">
    <source>
        <dbReference type="ARBA" id="ARBA00019758"/>
    </source>
</evidence>
<dbReference type="EMBL" id="JABBJJ010000387">
    <property type="protein sequence ID" value="NMO22130.1"/>
    <property type="molecule type" value="Genomic_DNA"/>
</dbReference>
<dbReference type="GO" id="GO:0006629">
    <property type="term" value="P:lipid metabolic process"/>
    <property type="evidence" value="ECO:0007669"/>
    <property type="project" value="InterPro"/>
</dbReference>
<evidence type="ECO:0000256" key="2">
    <source>
        <dbReference type="ARBA" id="ARBA00012581"/>
    </source>
</evidence>
<dbReference type="AlphaFoldDB" id="A0A848LWZ9"/>
<dbReference type="InterPro" id="IPR017946">
    <property type="entry name" value="PLC-like_Pdiesterase_TIM-brl"/>
</dbReference>
<dbReference type="Proteomes" id="UP000518300">
    <property type="component" value="Unassembled WGS sequence"/>
</dbReference>
<keyword evidence="8" id="KW-1185">Reference proteome</keyword>
<dbReference type="InterPro" id="IPR000909">
    <property type="entry name" value="PLipase_C_PInositol-sp_X_dom"/>
</dbReference>
<dbReference type="SUPFAM" id="SSF51695">
    <property type="entry name" value="PLC-like phosphodiesterases"/>
    <property type="match status" value="1"/>
</dbReference>
<dbReference type="PANTHER" id="PTHR13593:SF113">
    <property type="entry name" value="SI:DKEY-266F7.9"/>
    <property type="match status" value="1"/>
</dbReference>
<evidence type="ECO:0000256" key="1">
    <source>
        <dbReference type="ARBA" id="ARBA00001316"/>
    </source>
</evidence>
<dbReference type="GO" id="GO:0008081">
    <property type="term" value="F:phosphoric diester hydrolase activity"/>
    <property type="evidence" value="ECO:0007669"/>
    <property type="project" value="InterPro"/>
</dbReference>
<sequence>MANYYDGELYYVKVRRFVDGSPDRQFLGWLGLGSKDGYASYIDKNSIPPQDRVLAVQWVGLLPEGAPPASAPRYLRALNYPGGARFLGGSGENGFYCYWHEGDSSGGPGENYALTLIPLPDSNECLVRRYSDNGPVYTYDDDYMGYWKSGNEFEITFEFIPAARFSTKHEHWMRDNNATIGARHLSEIVIPGSHDAGCSQIRRPLGNVTSQTQGLEIYDQLMAGSRYFDLRAWQDTDKAWKIYHGKDWSTVSLQNAVDQLSSFLSKHPREVVLVSLLLEDQPGVFDNKLKGAWQLVFDKLHPYHLNYEDPNGAPRDFSRITPDFLYGLGKNLLLFSWGQAQSWSYTNSDGQAITASPWSSGRGTHMDLDGVFVDDAAATAQDILGAYQRYTRPQGSCWILHTNTPWQFKLATDSIYAKHFRNTPQLTRYFNSRTMGLPKANIINIDYVGDVVNGSNLVEAVIKSNL</sequence>
<evidence type="ECO:0000256" key="5">
    <source>
        <dbReference type="ARBA" id="ARBA00030782"/>
    </source>
</evidence>
<dbReference type="InterPro" id="IPR051057">
    <property type="entry name" value="PI-PLC_domain"/>
</dbReference>
<dbReference type="CDD" id="cd08557">
    <property type="entry name" value="PI-PLCc_bacteria_like"/>
    <property type="match status" value="1"/>
</dbReference>
<accession>A0A848LWZ9</accession>
<comment type="catalytic activity">
    <reaction evidence="1">
        <text>a 1,2-diacyl-sn-glycero-3-phospho-(1D-myo-inositol) = 1D-myo-inositol 1,2-cyclic phosphate + a 1,2-diacyl-sn-glycerol</text>
        <dbReference type="Rhea" id="RHEA:17093"/>
        <dbReference type="ChEBI" id="CHEBI:17815"/>
        <dbReference type="ChEBI" id="CHEBI:57880"/>
        <dbReference type="ChEBI" id="CHEBI:58484"/>
        <dbReference type="EC" id="4.6.1.13"/>
    </reaction>
</comment>
<dbReference type="Pfam" id="PF00388">
    <property type="entry name" value="PI-PLC-X"/>
    <property type="match status" value="1"/>
</dbReference>
<organism evidence="7 8">
    <name type="scientific">Pyxidicoccus fallax</name>
    <dbReference type="NCBI Taxonomy" id="394095"/>
    <lineage>
        <taxon>Bacteria</taxon>
        <taxon>Pseudomonadati</taxon>
        <taxon>Myxococcota</taxon>
        <taxon>Myxococcia</taxon>
        <taxon>Myxococcales</taxon>
        <taxon>Cystobacterineae</taxon>
        <taxon>Myxococcaceae</taxon>
        <taxon>Pyxidicoccus</taxon>
    </lineage>
</organism>
<proteinExistence type="predicted"/>
<dbReference type="EC" id="4.6.1.13" evidence="2"/>
<dbReference type="Gene3D" id="3.20.20.190">
    <property type="entry name" value="Phosphatidylinositol (PI) phosphodiesterase"/>
    <property type="match status" value="1"/>
</dbReference>
<dbReference type="RefSeq" id="WP_169351289.1">
    <property type="nucleotide sequence ID" value="NZ_JABBJJ010000387.1"/>
</dbReference>
<dbReference type="SMART" id="SM00148">
    <property type="entry name" value="PLCXc"/>
    <property type="match status" value="1"/>
</dbReference>
<evidence type="ECO:0000313" key="8">
    <source>
        <dbReference type="Proteomes" id="UP000518300"/>
    </source>
</evidence>